<evidence type="ECO:0000256" key="8">
    <source>
        <dbReference type="ARBA" id="ARBA00038886"/>
    </source>
</evidence>
<dbReference type="PANTHER" id="PTHR11999:SF167">
    <property type="entry name" value="AROMATIC-L-AMINO-ACID DECARBOXYLASE"/>
    <property type="match status" value="1"/>
</dbReference>
<dbReference type="GO" id="GO:0042423">
    <property type="term" value="P:catecholamine biosynthetic process"/>
    <property type="evidence" value="ECO:0007669"/>
    <property type="project" value="UniProtKB-KW"/>
</dbReference>
<dbReference type="InterPro" id="IPR015424">
    <property type="entry name" value="PyrdxlP-dep_Trfase"/>
</dbReference>
<keyword evidence="5" id="KW-0210">Decarboxylase</keyword>
<evidence type="ECO:0000256" key="6">
    <source>
        <dbReference type="ARBA" id="ARBA00022898"/>
    </source>
</evidence>
<dbReference type="GO" id="GO:0042427">
    <property type="term" value="P:serotonin biosynthetic process"/>
    <property type="evidence" value="ECO:0007669"/>
    <property type="project" value="TreeGrafter"/>
</dbReference>
<feature type="modified residue" description="N6-(pyridoxal phosphate)lysine" evidence="11">
    <location>
        <position position="293"/>
    </location>
</feature>
<proteinExistence type="inferred from homology"/>
<evidence type="ECO:0000256" key="7">
    <source>
        <dbReference type="ARBA" id="ARBA00023239"/>
    </source>
</evidence>
<dbReference type="GO" id="GO:0005737">
    <property type="term" value="C:cytoplasm"/>
    <property type="evidence" value="ECO:0007669"/>
    <property type="project" value="TreeGrafter"/>
</dbReference>
<dbReference type="CDD" id="cd06450">
    <property type="entry name" value="DOPA_deC_like"/>
    <property type="match status" value="1"/>
</dbReference>
<evidence type="ECO:0000256" key="4">
    <source>
        <dbReference type="ARBA" id="ARBA00022584"/>
    </source>
</evidence>
<comment type="similarity">
    <text evidence="2 12">Belongs to the group II decarboxylase family.</text>
</comment>
<evidence type="ECO:0000256" key="12">
    <source>
        <dbReference type="RuleBase" id="RU000382"/>
    </source>
</evidence>
<dbReference type="Pfam" id="PF00282">
    <property type="entry name" value="Pyridoxal_deC"/>
    <property type="match status" value="1"/>
</dbReference>
<reference evidence="14" key="1">
    <citation type="submission" date="2022-11" db="UniProtKB">
        <authorList>
            <consortium name="WormBaseParasite"/>
        </authorList>
    </citation>
    <scope>IDENTIFICATION</scope>
</reference>
<dbReference type="Gene3D" id="1.20.1340.10">
    <property type="entry name" value="dopa decarboxylase, N-terminal domain"/>
    <property type="match status" value="1"/>
</dbReference>
<dbReference type="InterPro" id="IPR015422">
    <property type="entry name" value="PyrdxlP-dep_Trfase_small"/>
</dbReference>
<organism evidence="13 14">
    <name type="scientific">Romanomermis culicivorax</name>
    <name type="common">Nematode worm</name>
    <dbReference type="NCBI Taxonomy" id="13658"/>
    <lineage>
        <taxon>Eukaryota</taxon>
        <taxon>Metazoa</taxon>
        <taxon>Ecdysozoa</taxon>
        <taxon>Nematoda</taxon>
        <taxon>Enoplea</taxon>
        <taxon>Dorylaimia</taxon>
        <taxon>Mermithida</taxon>
        <taxon>Mermithoidea</taxon>
        <taxon>Mermithidae</taxon>
        <taxon>Romanomermis</taxon>
    </lineage>
</organism>
<evidence type="ECO:0000256" key="10">
    <source>
        <dbReference type="ARBA" id="ARBA00041275"/>
    </source>
</evidence>
<evidence type="ECO:0000256" key="9">
    <source>
        <dbReference type="ARBA" id="ARBA00040968"/>
    </source>
</evidence>
<dbReference type="OMA" id="LCPEYRY"/>
<evidence type="ECO:0000256" key="2">
    <source>
        <dbReference type="ARBA" id="ARBA00009533"/>
    </source>
</evidence>
<dbReference type="EC" id="4.1.1.28" evidence="8"/>
<dbReference type="FunFam" id="3.40.640.10:FF:000025">
    <property type="entry name" value="Histidine decarboxylase"/>
    <property type="match status" value="1"/>
</dbReference>
<dbReference type="WBParaSite" id="nRc.2.0.1.t00142-RA">
    <property type="protein sequence ID" value="nRc.2.0.1.t00142-RA"/>
    <property type="gene ID" value="nRc.2.0.1.g00142"/>
</dbReference>
<dbReference type="PROSITE" id="PS00392">
    <property type="entry name" value="DDC_GAD_HDC_YDC"/>
    <property type="match status" value="1"/>
</dbReference>
<evidence type="ECO:0000256" key="5">
    <source>
        <dbReference type="ARBA" id="ARBA00022793"/>
    </source>
</evidence>
<keyword evidence="13" id="KW-1185">Reference proteome</keyword>
<keyword evidence="6 11" id="KW-0663">Pyridoxal phosphate</keyword>
<evidence type="ECO:0000256" key="11">
    <source>
        <dbReference type="PIRSR" id="PIRSR602129-50"/>
    </source>
</evidence>
<evidence type="ECO:0000313" key="13">
    <source>
        <dbReference type="Proteomes" id="UP000887565"/>
    </source>
</evidence>
<dbReference type="AlphaFoldDB" id="A0A915HFG8"/>
<dbReference type="GO" id="GO:0004058">
    <property type="term" value="F:aromatic-L-amino-acid decarboxylase activity"/>
    <property type="evidence" value="ECO:0007669"/>
    <property type="project" value="UniProtKB-EC"/>
</dbReference>
<keyword evidence="7 12" id="KW-0456">Lyase</keyword>
<keyword evidence="4" id="KW-0127">Catecholamine biosynthesis</keyword>
<dbReference type="PRINTS" id="PR00800">
    <property type="entry name" value="YHDCRBOXLASE"/>
</dbReference>
<dbReference type="SUPFAM" id="SSF53383">
    <property type="entry name" value="PLP-dependent transferases"/>
    <property type="match status" value="1"/>
</dbReference>
<dbReference type="PANTHER" id="PTHR11999">
    <property type="entry name" value="GROUP II PYRIDOXAL-5-PHOSPHATE DECARBOXYLASE"/>
    <property type="match status" value="1"/>
</dbReference>
<dbReference type="Gene3D" id="3.40.640.10">
    <property type="entry name" value="Type I PLP-dependent aspartate aminotransferase-like (Major domain)"/>
    <property type="match status" value="1"/>
</dbReference>
<comment type="cofactor">
    <cofactor evidence="1 11 12">
        <name>pyridoxal 5'-phosphate</name>
        <dbReference type="ChEBI" id="CHEBI:597326"/>
    </cofactor>
</comment>
<dbReference type="GO" id="GO:0019752">
    <property type="term" value="P:carboxylic acid metabolic process"/>
    <property type="evidence" value="ECO:0007669"/>
    <property type="project" value="InterPro"/>
</dbReference>
<evidence type="ECO:0000256" key="1">
    <source>
        <dbReference type="ARBA" id="ARBA00001933"/>
    </source>
</evidence>
<evidence type="ECO:0000313" key="14">
    <source>
        <dbReference type="WBParaSite" id="nRc.2.0.1.t00142-RA"/>
    </source>
</evidence>
<accession>A0A915HFG8</accession>
<dbReference type="FunFam" id="1.20.1340.10:FF:000001">
    <property type="entry name" value="Histidine decarboxylase"/>
    <property type="match status" value="1"/>
</dbReference>
<dbReference type="InterPro" id="IPR002129">
    <property type="entry name" value="PyrdxlP-dep_de-COase"/>
</dbReference>
<comment type="subunit">
    <text evidence="3">Homodimer.</text>
</comment>
<dbReference type="GO" id="GO:0006520">
    <property type="term" value="P:amino acid metabolic process"/>
    <property type="evidence" value="ECO:0007669"/>
    <property type="project" value="InterPro"/>
</dbReference>
<dbReference type="Proteomes" id="UP000887565">
    <property type="component" value="Unplaced"/>
</dbReference>
<name>A0A915HFG8_ROMCU</name>
<dbReference type="GO" id="GO:0030170">
    <property type="term" value="F:pyridoxal phosphate binding"/>
    <property type="evidence" value="ECO:0007669"/>
    <property type="project" value="InterPro"/>
</dbReference>
<evidence type="ECO:0000256" key="3">
    <source>
        <dbReference type="ARBA" id="ARBA00011738"/>
    </source>
</evidence>
<dbReference type="InterPro" id="IPR021115">
    <property type="entry name" value="Pyridoxal-P_BS"/>
</dbReference>
<protein>
    <recommendedName>
        <fullName evidence="9">Aromatic-L-amino-acid decarboxylase</fullName>
        <ecNumber evidence="8">4.1.1.28</ecNumber>
    </recommendedName>
    <alternativeName>
        <fullName evidence="10">DOPA decarboxylase</fullName>
    </alternativeName>
</protein>
<sequence>MNSEEFRIWGKKMVDCVADYWSTIRERKPLPDLKPGYMKDLLPDRAPERGEQWENIFKDLESVVFSGVTHWHHPHFFSYYPTALSYPAIMGDILSGGLGCLGFTWLSSPAATELEMIVVDWVAEMIKLPSFFFNKDPGPGVGMIQSTASDCTLVAFMAARSKAQAEGKDTFKLVAYTSEYAHSSVERAALLENVIIRKIATDEKFQLRGESLASAIEKDLRDGLVPFLVCATLGTTSCCSFDNLSEIGSVCQKYGLYLHVDAAYAGSAFICQEYRHHLAGIELVDSFNFNAHKLLLVNFDCSLMWFKNGHQVEKAFLVDPIYLKHEHAGQVIDFKNLQIPLGRRFRALKLWFVLRHYGIEGLQAHVRSIFQHADEFSKLVGKDDRFEISAPVNLGLVCFRLKGENAKTENLLKLINEDRRIHLVPTHMKSIFVLRLAVCSTMTTSDDINFAWKVIKALADKIWYKN</sequence>
<dbReference type="Gene3D" id="3.90.1150.10">
    <property type="entry name" value="Aspartate Aminotransferase, domain 1"/>
    <property type="match status" value="1"/>
</dbReference>
<dbReference type="InterPro" id="IPR015421">
    <property type="entry name" value="PyrdxlP-dep_Trfase_major"/>
</dbReference>
<dbReference type="InterPro" id="IPR010977">
    <property type="entry name" value="Aromatic_deC"/>
</dbReference>